<sequence length="456" mass="50041">MKRIVCILILLAPCCFAGVPSEINYQGRLTDSGGNAVTGDVSMAVRIYDSAENGNELYSEDIGTVTLDVNGIYSFQFGSTGQSVANENEPALTGALQDASSHWLELSLNGIAQSPREKILTVPFSLHAGYADEAGTATGDLREEIDALTGPTPSGNIILSATYPNSELEAQGYSILELIPGQRWIFTGITPRSGNYGSSYLNFSGKMWCIGYSSIYSSSDGAAWSYSGNSPNMGLYNRSVATFDGKMWVMGGKDASYYYNQVWCSGNGTQWTQATANADWAGRHNAAAVEFQNKLWLMGGEKGSSKFKDVWWTTNGTNWTQATASANWLAGSVVAFEFQDKLWVIDTYSTVWWSTNGITWNSAGRIPFYHYLFGNDNSACVVDDQIYFINGDTDLICTSSNGSDWEIAGVSYWSKDKSLLLSFENLLWVLSDAEYSTIARSDTIKQDNGLYYYRKD</sequence>
<dbReference type="KEGG" id="taer:GT409_07380"/>
<gene>
    <name evidence="2" type="ORF">GT409_07380</name>
</gene>
<feature type="signal peptide" evidence="1">
    <location>
        <begin position="1"/>
        <end position="17"/>
    </location>
</feature>
<organism evidence="2 3">
    <name type="scientific">Tichowtungia aerotolerans</name>
    <dbReference type="NCBI Taxonomy" id="2697043"/>
    <lineage>
        <taxon>Bacteria</taxon>
        <taxon>Pseudomonadati</taxon>
        <taxon>Kiritimatiellota</taxon>
        <taxon>Tichowtungiia</taxon>
        <taxon>Tichowtungiales</taxon>
        <taxon>Tichowtungiaceae</taxon>
        <taxon>Tichowtungia</taxon>
    </lineage>
</organism>
<proteinExistence type="predicted"/>
<evidence type="ECO:0000256" key="1">
    <source>
        <dbReference type="SAM" id="SignalP"/>
    </source>
</evidence>
<accession>A0A6P1M5Y6</accession>
<dbReference type="Proteomes" id="UP000464954">
    <property type="component" value="Chromosome"/>
</dbReference>
<reference evidence="2 3" key="1">
    <citation type="submission" date="2020-01" db="EMBL/GenBank/DDBJ databases">
        <title>Ponticoccus aerotolerans gen. nov., sp. nov., an anaerobic bacterium and proposal of Ponticoccusceae fam. nov., Ponticoccusles ord. nov. and Ponticoccuse classis nov. in the phylum Kiritimatiellaeota.</title>
        <authorList>
            <person name="Zhou L.Y."/>
            <person name="Du Z.J."/>
        </authorList>
    </citation>
    <scope>NUCLEOTIDE SEQUENCE [LARGE SCALE GENOMIC DNA]</scope>
    <source>
        <strain evidence="2 3">S-5007</strain>
    </source>
</reference>
<protein>
    <submittedName>
        <fullName evidence="2">Uncharacterized protein</fullName>
    </submittedName>
</protein>
<keyword evidence="3" id="KW-1185">Reference proteome</keyword>
<dbReference type="SUPFAM" id="SSF117281">
    <property type="entry name" value="Kelch motif"/>
    <property type="match status" value="1"/>
</dbReference>
<dbReference type="RefSeq" id="WP_160628453.1">
    <property type="nucleotide sequence ID" value="NZ_CP047593.1"/>
</dbReference>
<dbReference type="EMBL" id="CP047593">
    <property type="protein sequence ID" value="QHI69277.1"/>
    <property type="molecule type" value="Genomic_DNA"/>
</dbReference>
<feature type="chain" id="PRO_5026811173" evidence="1">
    <location>
        <begin position="18"/>
        <end position="456"/>
    </location>
</feature>
<evidence type="ECO:0000313" key="2">
    <source>
        <dbReference type="EMBL" id="QHI69277.1"/>
    </source>
</evidence>
<dbReference type="Gene3D" id="2.120.10.80">
    <property type="entry name" value="Kelch-type beta propeller"/>
    <property type="match status" value="1"/>
</dbReference>
<evidence type="ECO:0000313" key="3">
    <source>
        <dbReference type="Proteomes" id="UP000464954"/>
    </source>
</evidence>
<dbReference type="InterPro" id="IPR015915">
    <property type="entry name" value="Kelch-typ_b-propeller"/>
</dbReference>
<keyword evidence="1" id="KW-0732">Signal</keyword>
<name>A0A6P1M5Y6_9BACT</name>
<dbReference type="AlphaFoldDB" id="A0A6P1M5Y6"/>